<reference evidence="1 2" key="1">
    <citation type="submission" date="2019-04" db="EMBL/GenBank/DDBJ databases">
        <title>Genome sequence of Pelagicola litoralis CL-ES2.</title>
        <authorList>
            <person name="Cao J."/>
        </authorList>
    </citation>
    <scope>NUCLEOTIDE SEQUENCE [LARGE SCALE GENOMIC DNA]</scope>
    <source>
        <strain evidence="1 2">CL-ES2</strain>
    </source>
</reference>
<protein>
    <submittedName>
        <fullName evidence="1">Uncharacterized protein</fullName>
    </submittedName>
</protein>
<keyword evidence="2" id="KW-1185">Reference proteome</keyword>
<comment type="caution">
    <text evidence="1">The sequence shown here is derived from an EMBL/GenBank/DDBJ whole genome shotgun (WGS) entry which is preliminary data.</text>
</comment>
<name>A0A4V6F1X9_9RHOB</name>
<dbReference type="Proteomes" id="UP000306575">
    <property type="component" value="Unassembled WGS sequence"/>
</dbReference>
<dbReference type="OrthoDB" id="7658488at2"/>
<organism evidence="1 2">
    <name type="scientific">Shimia litoralis</name>
    <dbReference type="NCBI Taxonomy" id="420403"/>
    <lineage>
        <taxon>Bacteria</taxon>
        <taxon>Pseudomonadati</taxon>
        <taxon>Pseudomonadota</taxon>
        <taxon>Alphaproteobacteria</taxon>
        <taxon>Rhodobacterales</taxon>
        <taxon>Roseobacteraceae</taxon>
    </lineage>
</organism>
<dbReference type="RefSeq" id="WP_138015900.1">
    <property type="nucleotide sequence ID" value="NZ_SULI01000007.1"/>
</dbReference>
<evidence type="ECO:0000313" key="2">
    <source>
        <dbReference type="Proteomes" id="UP000306575"/>
    </source>
</evidence>
<dbReference type="AlphaFoldDB" id="A0A4V6F1X9"/>
<proteinExistence type="predicted"/>
<evidence type="ECO:0000313" key="1">
    <source>
        <dbReference type="EMBL" id="TKZ21071.1"/>
    </source>
</evidence>
<accession>A0A4V6F1X9</accession>
<dbReference type="EMBL" id="SULI01000007">
    <property type="protein sequence ID" value="TKZ21071.1"/>
    <property type="molecule type" value="Genomic_DNA"/>
</dbReference>
<gene>
    <name evidence="1" type="ORF">FAP39_08120</name>
</gene>
<sequence>MTTYLPKDVQAGLDNARKKSLKKASKMRVEANGRSFRVLKFREDGFTLDVEDAPHLRGLVDLFDGGRHIYQCLIVASEEDGDLMHYDFKRSTAAADRAPLDFYRGENAPIALLSDQT</sequence>